<keyword evidence="2" id="KW-1185">Reference proteome</keyword>
<name>A0A1V6LZK2_9BACT</name>
<dbReference type="EMBL" id="MJUW02000082">
    <property type="protein sequence ID" value="OQD45560.1"/>
    <property type="molecule type" value="Genomic_DNA"/>
</dbReference>
<gene>
    <name evidence="1" type="ORF">BIY37_07585</name>
</gene>
<organism evidence="1 2">
    <name type="scientific">Candidatus Brocadia sapporoensis</name>
    <dbReference type="NCBI Taxonomy" id="392547"/>
    <lineage>
        <taxon>Bacteria</taxon>
        <taxon>Pseudomonadati</taxon>
        <taxon>Planctomycetota</taxon>
        <taxon>Candidatus Brocadiia</taxon>
        <taxon>Candidatus Brocadiales</taxon>
        <taxon>Candidatus Brocadiaceae</taxon>
        <taxon>Candidatus Brocadia</taxon>
    </lineage>
</organism>
<accession>A0A1V6LZK2</accession>
<dbReference type="Proteomes" id="UP000242219">
    <property type="component" value="Unassembled WGS sequence"/>
</dbReference>
<evidence type="ECO:0000313" key="2">
    <source>
        <dbReference type="Proteomes" id="UP000242219"/>
    </source>
</evidence>
<comment type="caution">
    <text evidence="1">The sequence shown here is derived from an EMBL/GenBank/DDBJ whole genome shotgun (WGS) entry which is preliminary data.</text>
</comment>
<protein>
    <submittedName>
        <fullName evidence="1">Uncharacterized protein</fullName>
    </submittedName>
</protein>
<evidence type="ECO:0000313" key="1">
    <source>
        <dbReference type="EMBL" id="OQD45560.1"/>
    </source>
</evidence>
<feature type="non-terminal residue" evidence="1">
    <location>
        <position position="1"/>
    </location>
</feature>
<dbReference type="AlphaFoldDB" id="A0A1V6LZK2"/>
<reference evidence="1 2" key="1">
    <citation type="journal article" date="2016" name="Genome Announc.">
        <title>Draft Genome Sequence of the Anaerobic Ammonium-Oxidizing Bacterium 'Candidatus Brocadia sp. 40'.</title>
        <authorList>
            <person name="Ali M."/>
            <person name="Haroon M.F."/>
            <person name="Narita Y."/>
            <person name="Zhang L."/>
            <person name="Rangel Shaw D."/>
            <person name="Okabe S."/>
            <person name="Saikaly P.E."/>
        </authorList>
    </citation>
    <scope>NUCLEOTIDE SEQUENCE [LARGE SCALE GENOMIC DNA]</scope>
    <source>
        <strain evidence="1 2">40</strain>
    </source>
</reference>
<dbReference type="RefSeq" id="WP_230402466.1">
    <property type="nucleotide sequence ID" value="NZ_MJUW02000082.1"/>
</dbReference>
<sequence length="117" mass="13614">GRFMPKNNLFSARIAKVGLDHQDIFGHYKIEVESEPRNYDVLVKEVQRERGEKIKEEMKLEWNDSFQHPEKISIVDASELIKNKPYGKGGNAHSDIYTPGIANFMWNCIHNIENVRD</sequence>
<proteinExistence type="predicted"/>